<accession>A0A285ULR4</accession>
<reference evidence="2" key="1">
    <citation type="submission" date="2017-08" db="EMBL/GenBank/DDBJ databases">
        <authorList>
            <person name="Varghese N."/>
            <person name="Submissions S."/>
        </authorList>
    </citation>
    <scope>NUCLEOTIDE SEQUENCE [LARGE SCALE GENOMIC DNA]</scope>
    <source>
        <strain evidence="2">DSM 23173</strain>
    </source>
</reference>
<dbReference type="OrthoDB" id="9810718at2"/>
<dbReference type="RefSeq" id="WP_097040248.1">
    <property type="nucleotide sequence ID" value="NZ_OBQF01000002.1"/>
</dbReference>
<proteinExistence type="predicted"/>
<dbReference type="SUPFAM" id="SSF48208">
    <property type="entry name" value="Six-hairpin glycosidases"/>
    <property type="match status" value="1"/>
</dbReference>
<evidence type="ECO:0000313" key="1">
    <source>
        <dbReference type="EMBL" id="SOC41191.1"/>
    </source>
</evidence>
<name>A0A285ULR4_9STAP</name>
<dbReference type="EMBL" id="OBQF01000002">
    <property type="protein sequence ID" value="SOC41191.1"/>
    <property type="molecule type" value="Genomic_DNA"/>
</dbReference>
<keyword evidence="2" id="KW-1185">Reference proteome</keyword>
<dbReference type="Proteomes" id="UP000219412">
    <property type="component" value="Unassembled WGS sequence"/>
</dbReference>
<dbReference type="InterPro" id="IPR008928">
    <property type="entry name" value="6-hairpin_glycosidase_sf"/>
</dbReference>
<protein>
    <submittedName>
        <fullName evidence="1">Uncharacterized protein</fullName>
    </submittedName>
</protein>
<evidence type="ECO:0000313" key="2">
    <source>
        <dbReference type="Proteomes" id="UP000219412"/>
    </source>
</evidence>
<dbReference type="GO" id="GO:0005975">
    <property type="term" value="P:carbohydrate metabolic process"/>
    <property type="evidence" value="ECO:0007669"/>
    <property type="project" value="InterPro"/>
</dbReference>
<dbReference type="AlphaFoldDB" id="A0A285ULR4"/>
<gene>
    <name evidence="1" type="ORF">SAMN05878391_1276</name>
</gene>
<organism evidence="1 2">
    <name type="scientific">Salinicoccus kekensis</name>
    <dbReference type="NCBI Taxonomy" id="714307"/>
    <lineage>
        <taxon>Bacteria</taxon>
        <taxon>Bacillati</taxon>
        <taxon>Bacillota</taxon>
        <taxon>Bacilli</taxon>
        <taxon>Bacillales</taxon>
        <taxon>Staphylococcaceae</taxon>
        <taxon>Salinicoccus</taxon>
    </lineage>
</organism>
<dbReference type="Gene3D" id="1.50.10.20">
    <property type="match status" value="1"/>
</dbReference>
<sequence length="553" mass="63938">MEDIMKNLYKAIITDEKLDINSLDFNEEKYRINGVSTVFLSLNESNDKAYVVRAQAENFVKALEEALKIYKSKKPSGFKPDHLKLDVVTRIIPFKENVDIETDTLLFNQGVDGIAFDRELHKSFTPLEVTGYNIVSNRKLDVKNMQNAIKQKWNDISFSNLGTPIKFRTETFYTDGKNYYELTRGHRIFKNIEKEDIYEAILLTKDNYFKHVVNKKGKFIYTYNPAEDIAEKKYNILRHAGTIFSMIQTYELTQDEEIMIEVKRALEFLTNKVKEPIVDEKGKVIVERDVVKIGGNGLAIVALASYTEVTQDKKYLPLMQDLATWIKEMQDNTGNFKVHKQIYSTGEATDFVSDFYIGEAILAMTKLYTLDHNEEWLDVAEKAADYLILSKNKDATKSTIHHDHWLLYGLNGLYRLRKKEIYIKHLLMMSDSIIDTQYTEVNTEEEEFIGGYPPQAGTLPKSVPVACRTEGLSNAYIIAKDFGYKEEAERMKKAIILGVQFQLQMQLREESIMHFQNKSLSLGAFYNKFKDITLRNDFTQHNISACIACYKIM</sequence>